<sequence length="109" mass="11844">MKWLSSIGGRMRYRWNYRHEPECLRGLVGAYWRTLLGAAGVLIASAVLYGGAAFLSALKLDAGGGALLTGGGTALNRAELKATLDGFGARKERYEFLRENRPQIADPSK</sequence>
<dbReference type="STRING" id="1798500.A3C21_02150"/>
<keyword evidence="1" id="KW-0812">Transmembrane</keyword>
<accession>A0A1F6E1D2</accession>
<keyword evidence="1" id="KW-0472">Membrane</keyword>
<gene>
    <name evidence="2" type="ORF">A3C21_02150</name>
</gene>
<dbReference type="Proteomes" id="UP000178572">
    <property type="component" value="Unassembled WGS sequence"/>
</dbReference>
<comment type="caution">
    <text evidence="2">The sequence shown here is derived from an EMBL/GenBank/DDBJ whole genome shotgun (WGS) entry which is preliminary data.</text>
</comment>
<protein>
    <submittedName>
        <fullName evidence="2">Uncharacterized protein</fullName>
    </submittedName>
</protein>
<evidence type="ECO:0000256" key="1">
    <source>
        <dbReference type="SAM" id="Phobius"/>
    </source>
</evidence>
<dbReference type="AlphaFoldDB" id="A0A1F6E1D2"/>
<reference evidence="2 3" key="1">
    <citation type="journal article" date="2016" name="Nat. Commun.">
        <title>Thousands of microbial genomes shed light on interconnected biogeochemical processes in an aquifer system.</title>
        <authorList>
            <person name="Anantharaman K."/>
            <person name="Brown C.T."/>
            <person name="Hug L.A."/>
            <person name="Sharon I."/>
            <person name="Castelle C.J."/>
            <person name="Probst A.J."/>
            <person name="Thomas B.C."/>
            <person name="Singh A."/>
            <person name="Wilkins M.J."/>
            <person name="Karaoz U."/>
            <person name="Brodie E.L."/>
            <person name="Williams K.H."/>
            <person name="Hubbard S.S."/>
            <person name="Banfield J.F."/>
        </authorList>
    </citation>
    <scope>NUCLEOTIDE SEQUENCE [LARGE SCALE GENOMIC DNA]</scope>
</reference>
<proteinExistence type="predicted"/>
<dbReference type="EMBL" id="MFLN01000029">
    <property type="protein sequence ID" value="OGG67042.1"/>
    <property type="molecule type" value="Genomic_DNA"/>
</dbReference>
<evidence type="ECO:0000313" key="3">
    <source>
        <dbReference type="Proteomes" id="UP000178572"/>
    </source>
</evidence>
<name>A0A1F6E1D2_9BACT</name>
<keyword evidence="1" id="KW-1133">Transmembrane helix</keyword>
<feature type="transmembrane region" description="Helical" evidence="1">
    <location>
        <begin position="35"/>
        <end position="58"/>
    </location>
</feature>
<organism evidence="2 3">
    <name type="scientific">Candidatus Kaiserbacteria bacterium RIFCSPHIGHO2_02_FULL_59_21</name>
    <dbReference type="NCBI Taxonomy" id="1798500"/>
    <lineage>
        <taxon>Bacteria</taxon>
        <taxon>Candidatus Kaiseribacteriota</taxon>
    </lineage>
</organism>
<evidence type="ECO:0000313" key="2">
    <source>
        <dbReference type="EMBL" id="OGG67042.1"/>
    </source>
</evidence>